<dbReference type="GO" id="GO:0005524">
    <property type="term" value="F:ATP binding"/>
    <property type="evidence" value="ECO:0007669"/>
    <property type="project" value="UniProtKB-UniRule"/>
</dbReference>
<comment type="pathway">
    <text evidence="3">Lipid metabolism; malonyl-CoA biosynthesis; malonyl-CoA from acetyl-CoA: step 1/1.</text>
</comment>
<evidence type="ECO:0000313" key="22">
    <source>
        <dbReference type="Proteomes" id="UP000004931"/>
    </source>
</evidence>
<keyword evidence="22" id="KW-1185">Reference proteome</keyword>
<dbReference type="eggNOG" id="COG1038">
    <property type="taxonomic scope" value="Bacteria"/>
</dbReference>
<dbReference type="Gene3D" id="3.30.1490.20">
    <property type="entry name" value="ATP-grasp fold, A domain"/>
    <property type="match status" value="1"/>
</dbReference>
<dbReference type="EC" id="6.4.1.2" evidence="5"/>
<dbReference type="InterPro" id="IPR005481">
    <property type="entry name" value="BC-like_N"/>
</dbReference>
<dbReference type="InterPro" id="IPR034733">
    <property type="entry name" value="AcCoA_carboxyl_beta"/>
</dbReference>
<evidence type="ECO:0000256" key="8">
    <source>
        <dbReference type="ARBA" id="ARBA00022741"/>
    </source>
</evidence>
<evidence type="ECO:0000259" key="17">
    <source>
        <dbReference type="PROSITE" id="PS50975"/>
    </source>
</evidence>
<evidence type="ECO:0000256" key="10">
    <source>
        <dbReference type="ARBA" id="ARBA00023267"/>
    </source>
</evidence>
<keyword evidence="21" id="KW-0670">Pyruvate</keyword>
<dbReference type="Gene3D" id="3.40.50.20">
    <property type="match status" value="1"/>
</dbReference>
<dbReference type="Gene3D" id="2.40.50.100">
    <property type="match status" value="1"/>
</dbReference>
<evidence type="ECO:0000256" key="9">
    <source>
        <dbReference type="ARBA" id="ARBA00022840"/>
    </source>
</evidence>
<keyword evidence="10" id="KW-0092">Biotin</keyword>
<reference evidence="21 22" key="1">
    <citation type="journal article" date="2010" name="J. Bacteriol.">
        <title>Genome sequence of the oligotrophic marine Gammaproteobacterium HTCC2143, isolated from the Oregon Coast.</title>
        <authorList>
            <person name="Oh H.M."/>
            <person name="Kang I."/>
            <person name="Ferriera S."/>
            <person name="Giovannoni S.J."/>
            <person name="Cho J.C."/>
        </authorList>
    </citation>
    <scope>NUCLEOTIDE SEQUENCE [LARGE SCALE GENOMIC DNA]</scope>
    <source>
        <strain evidence="21 22">HTCC2143</strain>
    </source>
</reference>
<dbReference type="Pfam" id="PF00364">
    <property type="entry name" value="Biotin_lipoyl"/>
    <property type="match status" value="1"/>
</dbReference>
<dbReference type="GO" id="GO:2001295">
    <property type="term" value="P:malonyl-CoA biosynthetic process"/>
    <property type="evidence" value="ECO:0007669"/>
    <property type="project" value="UniProtKB-UniPathway"/>
</dbReference>
<dbReference type="SUPFAM" id="SSF52096">
    <property type="entry name" value="ClpP/crotonase"/>
    <property type="match status" value="2"/>
</dbReference>
<dbReference type="eggNOG" id="COG4799">
    <property type="taxonomic scope" value="Bacteria"/>
</dbReference>
<dbReference type="UniPathway" id="UPA00655">
    <property type="reaction ID" value="UER00711"/>
</dbReference>
<feature type="domain" description="CoA carboxyltransferase N-terminal" evidence="19">
    <location>
        <begin position="598"/>
        <end position="867"/>
    </location>
</feature>
<evidence type="ECO:0000256" key="6">
    <source>
        <dbReference type="ARBA" id="ARBA00017242"/>
    </source>
</evidence>
<evidence type="ECO:0000256" key="4">
    <source>
        <dbReference type="ARBA" id="ARBA00011750"/>
    </source>
</evidence>
<name>A0YAM0_9GAMM</name>
<sequence>MKIEKLLIANRGEIAVRIAGAASELGIDTVAVYSDDDATSLHTRKTDQSVSLGRNGVAAYLDAAKIIEVAREYGCDAIHPGYGFLAENAGFARDCDAAGIVFVGPNADVLDLFGDKVKARSLAQECKVAVIEGTTGATSLNGVKDFFVSLGDDAAVMIKALAGGGGRGMRAVENVADIEEAYTRCQSEAQQAFGNGDVFVERLIRRARHIEVQIVSDGQGNVIHIGERECSIQRRNQKIIELAPCPDLSAILRGKITTAAVKLAKFASYENIGTFEFLVDADQLQTDADNAYFAFIEANPRVQVEHTVTEEVMDIDLVQTQLRIASNQSLPDMGLTQEQFLSPRGYALQARINMEVMTEDGEARPTGGVINTYEMPSGRGVRVDGFGYSGYRTSPSFDSLLAKLIVHSASADFDALLSKAYRTVGEVRIDGLETNIPYLQALLQRQELASGNIYTRFIDDQSSALFKSASEQREKYYFELPSVTAANDPLAVLAHGGNANPVDGDDGTLDGMHVVSAPLQGTIVEFSVEVGAEISAGQQLAIMDSMKMEHVISSPISGIVREIKVSPGGAIYENHGLIVIEPADVEETENVVEEIVDLDHIRPDLAEVLERHYFGMDEARPEAVAKRRKTHQRTARENIADICDEDSFVEYGPLAIAAQRRRRSVEDLIRKTPADGMVTGVGSVNGDLFGERESQCVVMSYDYMVLAGTQGKFNHTKKDRMFELAEKQKLPVILLAEGGGGRPGDTDAKGVAGLDCLAFAYFAKLSGLVPTIGINSGRCFAGNAALLGCCDVIIATENSSIGMGGPAMIEGGGLGVYTPDEVGPMSIQVPNGVVDIAVEDEAEAVVVAKKYLSYFQGPLEEWECADQRLLRTAIPENRLRVYDIQAVIENLADTDSVLEIRKAYGVGMVTSFARIEGRPVGIVANNPKHLGGAIDGPGADKASRFMQLCDAFDIPILFLCDTPGFMVGPEIEKTAVVRRFGRMFVTAASMSVPFFTVILRKGYGLGAQAMAGGSFMSPLFTITWPTGEFGGMGLEGAVKLGFRKELEAIEDLDERNDKYLEMVAASYERGKATNMASFLEIDDAIDPKDTRRWIMSALKSAPKPHPREGKKRNHVDTW</sequence>
<dbReference type="GO" id="GO:0046872">
    <property type="term" value="F:metal ion binding"/>
    <property type="evidence" value="ECO:0007669"/>
    <property type="project" value="InterPro"/>
</dbReference>
<evidence type="ECO:0000259" key="16">
    <source>
        <dbReference type="PROSITE" id="PS50968"/>
    </source>
</evidence>
<dbReference type="SUPFAM" id="SSF56059">
    <property type="entry name" value="Glutathione synthetase ATP-binding domain-like"/>
    <property type="match status" value="1"/>
</dbReference>
<dbReference type="CDD" id="cd06850">
    <property type="entry name" value="biotinyl_domain"/>
    <property type="match status" value="1"/>
</dbReference>
<dbReference type="PROSITE" id="PS50980">
    <property type="entry name" value="COA_CT_NTER"/>
    <property type="match status" value="1"/>
</dbReference>
<dbReference type="STRING" id="247633.GP2143_18001"/>
<evidence type="ECO:0000259" key="18">
    <source>
        <dbReference type="PROSITE" id="PS50979"/>
    </source>
</evidence>
<dbReference type="PROSITE" id="PS50975">
    <property type="entry name" value="ATP_GRASP"/>
    <property type="match status" value="1"/>
</dbReference>
<dbReference type="InterPro" id="IPR005482">
    <property type="entry name" value="Biotin_COase_C"/>
</dbReference>
<comment type="catalytic activity">
    <reaction evidence="13">
        <text>N(6)-biotinyl-L-lysyl-[protein] + hydrogencarbonate + ATP = N(6)-carboxybiotinyl-L-lysyl-[protein] + ADP + phosphate + H(+)</text>
        <dbReference type="Rhea" id="RHEA:13501"/>
        <dbReference type="Rhea" id="RHEA-COMP:10505"/>
        <dbReference type="Rhea" id="RHEA-COMP:10506"/>
        <dbReference type="ChEBI" id="CHEBI:15378"/>
        <dbReference type="ChEBI" id="CHEBI:17544"/>
        <dbReference type="ChEBI" id="CHEBI:30616"/>
        <dbReference type="ChEBI" id="CHEBI:43474"/>
        <dbReference type="ChEBI" id="CHEBI:83144"/>
        <dbReference type="ChEBI" id="CHEBI:83145"/>
        <dbReference type="ChEBI" id="CHEBI:456216"/>
        <dbReference type="EC" id="6.3.4.14"/>
    </reaction>
</comment>
<feature type="domain" description="Biotin carboxylation" evidence="18">
    <location>
        <begin position="2"/>
        <end position="463"/>
    </location>
</feature>
<evidence type="ECO:0000256" key="7">
    <source>
        <dbReference type="ARBA" id="ARBA00022598"/>
    </source>
</evidence>
<dbReference type="InterPro" id="IPR011054">
    <property type="entry name" value="Rudment_hybrid_motif"/>
</dbReference>
<keyword evidence="8 14" id="KW-0547">Nucleotide-binding</keyword>
<dbReference type="SMART" id="SM00878">
    <property type="entry name" value="Biotin_carb_C"/>
    <property type="match status" value="1"/>
</dbReference>
<dbReference type="SUPFAM" id="SSF51230">
    <property type="entry name" value="Single hybrid motif"/>
    <property type="match status" value="1"/>
</dbReference>
<keyword evidence="9 14" id="KW-0067">ATP-binding</keyword>
<dbReference type="InterPro" id="IPR011761">
    <property type="entry name" value="ATP-grasp"/>
</dbReference>
<dbReference type="Pfam" id="PF02785">
    <property type="entry name" value="Biotin_carb_C"/>
    <property type="match status" value="1"/>
</dbReference>
<dbReference type="Pfam" id="PF02786">
    <property type="entry name" value="CPSase_L_D2"/>
    <property type="match status" value="1"/>
</dbReference>
<dbReference type="PROSITE" id="PS50979">
    <property type="entry name" value="BC"/>
    <property type="match status" value="1"/>
</dbReference>
<accession>A0YAM0</accession>
<evidence type="ECO:0000259" key="19">
    <source>
        <dbReference type="PROSITE" id="PS50980"/>
    </source>
</evidence>
<dbReference type="AlphaFoldDB" id="A0YAM0"/>
<evidence type="ECO:0000256" key="3">
    <source>
        <dbReference type="ARBA" id="ARBA00004956"/>
    </source>
</evidence>
<dbReference type="GO" id="GO:0004075">
    <property type="term" value="F:biotin carboxylase activity"/>
    <property type="evidence" value="ECO:0007669"/>
    <property type="project" value="UniProtKB-EC"/>
</dbReference>
<dbReference type="InterPro" id="IPR016185">
    <property type="entry name" value="PreATP-grasp_dom_sf"/>
</dbReference>
<dbReference type="SUPFAM" id="SSF51246">
    <property type="entry name" value="Rudiment single hybrid motif"/>
    <property type="match status" value="1"/>
</dbReference>
<dbReference type="InterPro" id="IPR011763">
    <property type="entry name" value="COA_CT_C"/>
</dbReference>
<dbReference type="PANTHER" id="PTHR18866:SF33">
    <property type="entry name" value="METHYLCROTONOYL-COA CARBOXYLASE SUBUNIT ALPHA, MITOCHONDRIAL-RELATED"/>
    <property type="match status" value="1"/>
</dbReference>
<keyword evidence="7" id="KW-0436">Ligase</keyword>
<gene>
    <name evidence="21" type="ORF">GP2143_18001</name>
</gene>
<keyword evidence="11" id="KW-0511">Multifunctional enzyme</keyword>
<evidence type="ECO:0000256" key="12">
    <source>
        <dbReference type="ARBA" id="ARBA00033786"/>
    </source>
</evidence>
<evidence type="ECO:0000256" key="15">
    <source>
        <dbReference type="SAM" id="MobiDB-lite"/>
    </source>
</evidence>
<dbReference type="InterPro" id="IPR029045">
    <property type="entry name" value="ClpP/crotonase-like_dom_sf"/>
</dbReference>
<dbReference type="EMBL" id="AAVT01000001">
    <property type="protein sequence ID" value="EAW33174.1"/>
    <property type="molecule type" value="Genomic_DNA"/>
</dbReference>
<dbReference type="InterPro" id="IPR011053">
    <property type="entry name" value="Single_hybrid_motif"/>
</dbReference>
<evidence type="ECO:0000256" key="1">
    <source>
        <dbReference type="ARBA" id="ARBA00001953"/>
    </source>
</evidence>
<dbReference type="OrthoDB" id="9803706at2"/>
<dbReference type="Gene3D" id="3.30.470.20">
    <property type="entry name" value="ATP-grasp fold, B domain"/>
    <property type="match status" value="1"/>
</dbReference>
<dbReference type="PANTHER" id="PTHR18866">
    <property type="entry name" value="CARBOXYLASE:PYRUVATE/ACETYL-COA/PROPIONYL-COA CARBOXYLASE"/>
    <property type="match status" value="1"/>
</dbReference>
<dbReference type="PROSITE" id="PS50989">
    <property type="entry name" value="COA_CT_CTER"/>
    <property type="match status" value="1"/>
</dbReference>
<feature type="compositionally biased region" description="Basic residues" evidence="15">
    <location>
        <begin position="1102"/>
        <end position="1118"/>
    </location>
</feature>
<feature type="domain" description="ATP-grasp" evidence="17">
    <location>
        <begin position="120"/>
        <end position="326"/>
    </location>
</feature>
<comment type="caution">
    <text evidence="21">The sequence shown here is derived from an EMBL/GenBank/DDBJ whole genome shotgun (WGS) entry which is preliminary data.</text>
</comment>
<comment type="subunit">
    <text evidence="4">Acetyl-CoA carboxylase is a heterohexamer of biotin carboxyl carrier protein, biotin carboxylase and the two subunits of carboxyl transferase in a 2:2 complex.</text>
</comment>
<dbReference type="Gene3D" id="3.90.226.10">
    <property type="entry name" value="2-enoyl-CoA Hydratase, Chain A, domain 1"/>
    <property type="match status" value="2"/>
</dbReference>
<feature type="region of interest" description="Disordered" evidence="15">
    <location>
        <begin position="1098"/>
        <end position="1118"/>
    </location>
</feature>
<dbReference type="InterPro" id="IPR013815">
    <property type="entry name" value="ATP_grasp_subdomain_1"/>
</dbReference>
<dbReference type="Pfam" id="PF00289">
    <property type="entry name" value="Biotin_carb_N"/>
    <property type="match status" value="1"/>
</dbReference>
<dbReference type="PROSITE" id="PS00867">
    <property type="entry name" value="CPSASE_2"/>
    <property type="match status" value="1"/>
</dbReference>
<dbReference type="PROSITE" id="PS50968">
    <property type="entry name" value="BIOTINYL_LIPOYL"/>
    <property type="match status" value="1"/>
</dbReference>
<feature type="domain" description="Lipoyl-binding" evidence="16">
    <location>
        <begin position="503"/>
        <end position="581"/>
    </location>
</feature>
<evidence type="ECO:0000259" key="20">
    <source>
        <dbReference type="PROSITE" id="PS50989"/>
    </source>
</evidence>
<evidence type="ECO:0000313" key="21">
    <source>
        <dbReference type="EMBL" id="EAW33174.1"/>
    </source>
</evidence>
<dbReference type="SUPFAM" id="SSF52440">
    <property type="entry name" value="PreATP-grasp domain"/>
    <property type="match status" value="1"/>
</dbReference>
<dbReference type="GO" id="GO:0003989">
    <property type="term" value="F:acetyl-CoA carboxylase activity"/>
    <property type="evidence" value="ECO:0007669"/>
    <property type="project" value="UniProtKB-EC"/>
</dbReference>
<comment type="function">
    <text evidence="2">This protein is a component of the acetyl coenzyme A carboxylase complex; first, biotin carboxylase catalyzes the carboxylation of the carrier protein and then the transcarboxylase transfers the carboxyl group to form malonyl-CoA.</text>
</comment>
<proteinExistence type="predicted"/>
<comment type="cofactor">
    <cofactor evidence="1">
        <name>biotin</name>
        <dbReference type="ChEBI" id="CHEBI:57586"/>
    </cofactor>
</comment>
<evidence type="ECO:0000256" key="13">
    <source>
        <dbReference type="ARBA" id="ARBA00048600"/>
    </source>
</evidence>
<dbReference type="InterPro" id="IPR000089">
    <property type="entry name" value="Biotin_lipoyl"/>
</dbReference>
<protein>
    <recommendedName>
        <fullName evidence="6">Biotin carboxylase</fullName>
        <ecNumber evidence="5">6.4.1.2</ecNumber>
    </recommendedName>
    <alternativeName>
        <fullName evidence="12">Acetyl-coenzyme A carboxylase biotin carboxylase subunit A</fullName>
    </alternativeName>
</protein>
<organism evidence="21 22">
    <name type="scientific">marine gamma proteobacterium HTCC2143</name>
    <dbReference type="NCBI Taxonomy" id="247633"/>
    <lineage>
        <taxon>Bacteria</taxon>
        <taxon>Pseudomonadati</taxon>
        <taxon>Pseudomonadota</taxon>
        <taxon>Gammaproteobacteria</taxon>
        <taxon>Cellvibrionales</taxon>
        <taxon>Spongiibacteraceae</taxon>
        <taxon>BD1-7 clade</taxon>
    </lineage>
</organism>
<evidence type="ECO:0000256" key="11">
    <source>
        <dbReference type="ARBA" id="ARBA00023268"/>
    </source>
</evidence>
<dbReference type="Pfam" id="PF01039">
    <property type="entry name" value="Carboxyl_trans"/>
    <property type="match status" value="1"/>
</dbReference>
<dbReference type="Proteomes" id="UP000004931">
    <property type="component" value="Unassembled WGS sequence"/>
</dbReference>
<dbReference type="eggNOG" id="COG0439">
    <property type="taxonomic scope" value="Bacteria"/>
</dbReference>
<dbReference type="FunFam" id="3.40.50.20:FF:000010">
    <property type="entry name" value="Propionyl-CoA carboxylase subunit alpha"/>
    <property type="match status" value="1"/>
</dbReference>
<dbReference type="InterPro" id="IPR050856">
    <property type="entry name" value="Biotin_carboxylase_complex"/>
</dbReference>
<dbReference type="InterPro" id="IPR011764">
    <property type="entry name" value="Biotin_carboxylation_dom"/>
</dbReference>
<dbReference type="InterPro" id="IPR011762">
    <property type="entry name" value="COA_CT_N"/>
</dbReference>
<feature type="domain" description="CoA carboxyltransferase C-terminal" evidence="20">
    <location>
        <begin position="861"/>
        <end position="1108"/>
    </location>
</feature>
<evidence type="ECO:0000256" key="5">
    <source>
        <dbReference type="ARBA" id="ARBA00013058"/>
    </source>
</evidence>
<evidence type="ECO:0000256" key="2">
    <source>
        <dbReference type="ARBA" id="ARBA00003761"/>
    </source>
</evidence>
<dbReference type="InterPro" id="IPR005479">
    <property type="entry name" value="CPAse_ATP-bd"/>
</dbReference>
<evidence type="ECO:0000256" key="14">
    <source>
        <dbReference type="PROSITE-ProRule" id="PRU00409"/>
    </source>
</evidence>